<comment type="similarity">
    <text evidence="1">Belongs to the ClpS family.</text>
</comment>
<keyword evidence="3" id="KW-0378">Hydrolase</keyword>
<dbReference type="FunFam" id="3.30.1390.10:FF:000002">
    <property type="entry name" value="ATP-dependent Clp protease adapter protein ClpS"/>
    <property type="match status" value="1"/>
</dbReference>
<evidence type="ECO:0000313" key="3">
    <source>
        <dbReference type="EMBL" id="PRY99101.1"/>
    </source>
</evidence>
<dbReference type="GO" id="GO:0006508">
    <property type="term" value="P:proteolysis"/>
    <property type="evidence" value="ECO:0007669"/>
    <property type="project" value="UniProtKB-UniRule"/>
</dbReference>
<dbReference type="GO" id="GO:0008233">
    <property type="term" value="F:peptidase activity"/>
    <property type="evidence" value="ECO:0007669"/>
    <property type="project" value="UniProtKB-KW"/>
</dbReference>
<dbReference type="HAMAP" id="MF_00302">
    <property type="entry name" value="ClpS"/>
    <property type="match status" value="1"/>
</dbReference>
<dbReference type="Proteomes" id="UP000238308">
    <property type="component" value="Unassembled WGS sequence"/>
</dbReference>
<comment type="function">
    <text evidence="1">Involved in the modulation of the specificity of the ClpAP-mediated ATP-dependent protein degradation.</text>
</comment>
<dbReference type="PANTHER" id="PTHR33473">
    <property type="entry name" value="ATP-DEPENDENT CLP PROTEASE ADAPTER PROTEIN CLPS1, CHLOROPLASTIC"/>
    <property type="match status" value="1"/>
</dbReference>
<feature type="domain" description="Adaptor protein ClpS core" evidence="2">
    <location>
        <begin position="22"/>
        <end position="99"/>
    </location>
</feature>
<name>A0A2T0XJL1_9BURK</name>
<protein>
    <recommendedName>
        <fullName evidence="1">ATP-dependent Clp protease adapter protein ClpS</fullName>
    </recommendedName>
</protein>
<sequence>MATRIDLPPDLVVEKQTTRTAPPPMYYVLLLNDDYTPMEFVVHILQKFFAKNEEQATLIMLQVHHEGKGVCGIYPEDIAATRISQVSQYARARQHPLQCVMERADPT</sequence>
<gene>
    <name evidence="1" type="primary">clpS</name>
    <name evidence="3" type="ORF">BCM14_0540</name>
</gene>
<evidence type="ECO:0000313" key="4">
    <source>
        <dbReference type="Proteomes" id="UP000238308"/>
    </source>
</evidence>
<evidence type="ECO:0000256" key="1">
    <source>
        <dbReference type="HAMAP-Rule" id="MF_00302"/>
    </source>
</evidence>
<dbReference type="InterPro" id="IPR003769">
    <property type="entry name" value="ClpS_core"/>
</dbReference>
<keyword evidence="4" id="KW-1185">Reference proteome</keyword>
<proteinExistence type="inferred from homology"/>
<dbReference type="AlphaFoldDB" id="A0A2T0XJL1"/>
<reference evidence="3 4" key="1">
    <citation type="submission" date="2018-03" db="EMBL/GenBank/DDBJ databases">
        <title>Genomic Encyclopedia of Type Strains, Phase III (KMG-III): the genomes of soil and plant-associated and newly described type strains.</title>
        <authorList>
            <person name="Whitman W."/>
        </authorList>
    </citation>
    <scope>NUCLEOTIDE SEQUENCE [LARGE SCALE GENOMIC DNA]</scope>
    <source>
        <strain evidence="3 4">MWH-P2sevCIIIb</strain>
    </source>
</reference>
<dbReference type="RefSeq" id="WP_106226444.1">
    <property type="nucleotide sequence ID" value="NZ_PVTV01000011.1"/>
</dbReference>
<keyword evidence="3" id="KW-0645">Protease</keyword>
<dbReference type="EMBL" id="PVTV01000011">
    <property type="protein sequence ID" value="PRY99101.1"/>
    <property type="molecule type" value="Genomic_DNA"/>
</dbReference>
<dbReference type="SUPFAM" id="SSF54736">
    <property type="entry name" value="ClpS-like"/>
    <property type="match status" value="1"/>
</dbReference>
<dbReference type="OrthoDB" id="9796121at2"/>
<dbReference type="GO" id="GO:0030163">
    <property type="term" value="P:protein catabolic process"/>
    <property type="evidence" value="ECO:0007669"/>
    <property type="project" value="InterPro"/>
</dbReference>
<accession>A0A2T0XJL1</accession>
<organism evidence="3 4">
    <name type="scientific">Jezberella montanilacus</name>
    <dbReference type="NCBI Taxonomy" id="323426"/>
    <lineage>
        <taxon>Bacteria</taxon>
        <taxon>Pseudomonadati</taxon>
        <taxon>Pseudomonadota</taxon>
        <taxon>Betaproteobacteria</taxon>
        <taxon>Burkholderiales</taxon>
        <taxon>Alcaligenaceae</taxon>
        <taxon>Jezberella</taxon>
    </lineage>
</organism>
<dbReference type="Pfam" id="PF02617">
    <property type="entry name" value="ClpS"/>
    <property type="match status" value="1"/>
</dbReference>
<dbReference type="PANTHER" id="PTHR33473:SF19">
    <property type="entry name" value="ATP-DEPENDENT CLP PROTEASE ADAPTER PROTEIN CLPS"/>
    <property type="match status" value="1"/>
</dbReference>
<evidence type="ECO:0000259" key="2">
    <source>
        <dbReference type="Pfam" id="PF02617"/>
    </source>
</evidence>
<comment type="caution">
    <text evidence="3">The sequence shown here is derived from an EMBL/GenBank/DDBJ whole genome shotgun (WGS) entry which is preliminary data.</text>
</comment>
<dbReference type="Gene3D" id="3.30.1390.10">
    <property type="match status" value="1"/>
</dbReference>
<comment type="subunit">
    <text evidence="1">Binds to the N-terminal domain of the chaperone ClpA.</text>
</comment>
<dbReference type="NCBIfam" id="NF000672">
    <property type="entry name" value="PRK00033.1-5"/>
    <property type="match status" value="1"/>
</dbReference>
<dbReference type="InterPro" id="IPR022935">
    <property type="entry name" value="ClpS"/>
</dbReference>
<dbReference type="InterPro" id="IPR014719">
    <property type="entry name" value="Ribosomal_bL12_C/ClpS-like"/>
</dbReference>